<comment type="cofactor">
    <cofactor evidence="13 16">
        <name>Zn(2+)</name>
        <dbReference type="ChEBI" id="CHEBI:29105"/>
    </cofactor>
    <text evidence="13 16">Binds 1 zinc ion.</text>
</comment>
<evidence type="ECO:0000256" key="2">
    <source>
        <dbReference type="ARBA" id="ARBA00004882"/>
    </source>
</evidence>
<accession>A0A9D2AC32</accession>
<dbReference type="SUPFAM" id="SSF53927">
    <property type="entry name" value="Cytidine deaminase-like"/>
    <property type="match status" value="1"/>
</dbReference>
<feature type="binding site" evidence="15">
    <location>
        <position position="199"/>
    </location>
    <ligand>
        <name>NADP(+)</name>
        <dbReference type="ChEBI" id="CHEBI:58349"/>
    </ligand>
</feature>
<feature type="binding site" evidence="15">
    <location>
        <position position="207"/>
    </location>
    <ligand>
        <name>substrate</name>
    </ligand>
</feature>
<feature type="binding site" evidence="15">
    <location>
        <position position="173"/>
    </location>
    <ligand>
        <name>NADP(+)</name>
        <dbReference type="ChEBI" id="CHEBI:58349"/>
    </ligand>
</feature>
<evidence type="ECO:0000313" key="18">
    <source>
        <dbReference type="EMBL" id="HIX03402.1"/>
    </source>
</evidence>
<feature type="binding site" evidence="15">
    <location>
        <position position="157"/>
    </location>
    <ligand>
        <name>NADP(+)</name>
        <dbReference type="ChEBI" id="CHEBI:58349"/>
    </ligand>
</feature>
<dbReference type="FunFam" id="3.40.140.10:FF:000025">
    <property type="entry name" value="Riboflavin biosynthesis protein RibD"/>
    <property type="match status" value="1"/>
</dbReference>
<dbReference type="InterPro" id="IPR016192">
    <property type="entry name" value="APOBEC/CMP_deaminase_Zn-bd"/>
</dbReference>
<dbReference type="Proteomes" id="UP000824202">
    <property type="component" value="Unassembled WGS sequence"/>
</dbReference>
<proteinExistence type="inferred from homology"/>
<dbReference type="PROSITE" id="PS51747">
    <property type="entry name" value="CYT_DCMP_DEAMINASES_2"/>
    <property type="match status" value="1"/>
</dbReference>
<evidence type="ECO:0000256" key="8">
    <source>
        <dbReference type="ARBA" id="ARBA00022801"/>
    </source>
</evidence>
<dbReference type="NCBIfam" id="TIGR00326">
    <property type="entry name" value="eubact_ribD"/>
    <property type="match status" value="1"/>
</dbReference>
<dbReference type="AlphaFoldDB" id="A0A9D2AC32"/>
<dbReference type="PIRSF" id="PIRSF006769">
    <property type="entry name" value="RibD"/>
    <property type="match status" value="1"/>
</dbReference>
<feature type="binding site" evidence="15">
    <location>
        <position position="171"/>
    </location>
    <ligand>
        <name>substrate</name>
    </ligand>
</feature>
<dbReference type="Pfam" id="PF00383">
    <property type="entry name" value="dCMP_cyt_deam_1"/>
    <property type="match status" value="1"/>
</dbReference>
<comment type="catalytic activity">
    <reaction evidence="13">
        <text>5-amino-6-(5-phospho-D-ribitylamino)uracil + NADP(+) = 5-amino-6-(5-phospho-D-ribosylamino)uracil + NADPH + H(+)</text>
        <dbReference type="Rhea" id="RHEA:17845"/>
        <dbReference type="ChEBI" id="CHEBI:15378"/>
        <dbReference type="ChEBI" id="CHEBI:57783"/>
        <dbReference type="ChEBI" id="CHEBI:58349"/>
        <dbReference type="ChEBI" id="CHEBI:58421"/>
        <dbReference type="ChEBI" id="CHEBI:58453"/>
        <dbReference type="EC" id="1.1.1.193"/>
    </reaction>
</comment>
<dbReference type="PANTHER" id="PTHR38011:SF7">
    <property type="entry name" value="2,5-DIAMINO-6-RIBOSYLAMINO-4(3H)-PYRIMIDINONE 5'-PHOSPHATE REDUCTASE"/>
    <property type="match status" value="1"/>
</dbReference>
<keyword evidence="10 13" id="KW-0521">NADP</keyword>
<gene>
    <name evidence="18" type="primary">ribD</name>
    <name evidence="18" type="ORF">H9863_04700</name>
</gene>
<evidence type="ECO:0000256" key="12">
    <source>
        <dbReference type="ARBA" id="ARBA00023268"/>
    </source>
</evidence>
<organism evidence="18 19">
    <name type="scientific">Candidatus Odoribacter faecigallinarum</name>
    <dbReference type="NCBI Taxonomy" id="2838706"/>
    <lineage>
        <taxon>Bacteria</taxon>
        <taxon>Pseudomonadati</taxon>
        <taxon>Bacteroidota</taxon>
        <taxon>Bacteroidia</taxon>
        <taxon>Bacteroidales</taxon>
        <taxon>Odoribacteraceae</taxon>
        <taxon>Odoribacter</taxon>
    </lineage>
</organism>
<feature type="binding site" evidence="15">
    <location>
        <position position="187"/>
    </location>
    <ligand>
        <name>substrate</name>
    </ligand>
</feature>
<evidence type="ECO:0000256" key="6">
    <source>
        <dbReference type="ARBA" id="ARBA00022619"/>
    </source>
</evidence>
<dbReference type="InterPro" id="IPR024072">
    <property type="entry name" value="DHFR-like_dom_sf"/>
</dbReference>
<dbReference type="PROSITE" id="PS00903">
    <property type="entry name" value="CYT_DCMP_DEAMINASES_1"/>
    <property type="match status" value="1"/>
</dbReference>
<evidence type="ECO:0000256" key="16">
    <source>
        <dbReference type="PIRSR" id="PIRSR006769-3"/>
    </source>
</evidence>
<dbReference type="GO" id="GO:0008703">
    <property type="term" value="F:5-amino-6-(5-phosphoribosylamino)uracil reductase activity"/>
    <property type="evidence" value="ECO:0007669"/>
    <property type="project" value="UniProtKB-EC"/>
</dbReference>
<comment type="catalytic activity">
    <reaction evidence="13">
        <text>2,5-diamino-6-hydroxy-4-(5-phosphoribosylamino)-pyrimidine + H2O + H(+) = 5-amino-6-(5-phospho-D-ribosylamino)uracil + NH4(+)</text>
        <dbReference type="Rhea" id="RHEA:21868"/>
        <dbReference type="ChEBI" id="CHEBI:15377"/>
        <dbReference type="ChEBI" id="CHEBI:15378"/>
        <dbReference type="ChEBI" id="CHEBI:28938"/>
        <dbReference type="ChEBI" id="CHEBI:58453"/>
        <dbReference type="ChEBI" id="CHEBI:58614"/>
        <dbReference type="EC" id="3.5.4.26"/>
    </reaction>
</comment>
<dbReference type="GO" id="GO:0009231">
    <property type="term" value="P:riboflavin biosynthetic process"/>
    <property type="evidence" value="ECO:0007669"/>
    <property type="project" value="UniProtKB-KW"/>
</dbReference>
<evidence type="ECO:0000256" key="13">
    <source>
        <dbReference type="PIRNR" id="PIRNR006769"/>
    </source>
</evidence>
<evidence type="ECO:0000256" key="10">
    <source>
        <dbReference type="ARBA" id="ARBA00022857"/>
    </source>
</evidence>
<evidence type="ECO:0000256" key="4">
    <source>
        <dbReference type="ARBA" id="ARBA00005259"/>
    </source>
</evidence>
<dbReference type="InterPro" id="IPR050765">
    <property type="entry name" value="Riboflavin_Biosynth_HTPR"/>
</dbReference>
<feature type="binding site" evidence="16">
    <location>
        <position position="78"/>
    </location>
    <ligand>
        <name>Zn(2+)</name>
        <dbReference type="ChEBI" id="CHEBI:29105"/>
        <note>catalytic</note>
    </ligand>
</feature>
<feature type="binding site" evidence="15">
    <location>
        <begin position="299"/>
        <end position="305"/>
    </location>
    <ligand>
        <name>NADP(+)</name>
        <dbReference type="ChEBI" id="CHEBI:58349"/>
    </ligand>
</feature>
<evidence type="ECO:0000256" key="14">
    <source>
        <dbReference type="PIRSR" id="PIRSR006769-1"/>
    </source>
</evidence>
<reference evidence="18" key="2">
    <citation type="submission" date="2021-04" db="EMBL/GenBank/DDBJ databases">
        <authorList>
            <person name="Gilroy R."/>
        </authorList>
    </citation>
    <scope>NUCLEOTIDE SEQUENCE</scope>
    <source>
        <strain evidence="18">23274</strain>
    </source>
</reference>
<evidence type="ECO:0000259" key="17">
    <source>
        <dbReference type="PROSITE" id="PS51747"/>
    </source>
</evidence>
<comment type="pathway">
    <text evidence="3 13">Cofactor biosynthesis; riboflavin biosynthesis; 5-amino-6-(D-ribitylamino)uracil from GTP: step 3/4.</text>
</comment>
<keyword evidence="9 13" id="KW-0862">Zinc</keyword>
<evidence type="ECO:0000313" key="19">
    <source>
        <dbReference type="Proteomes" id="UP000824202"/>
    </source>
</evidence>
<dbReference type="EC" id="1.1.1.193" evidence="13"/>
<evidence type="ECO:0000256" key="3">
    <source>
        <dbReference type="ARBA" id="ARBA00004910"/>
    </source>
</evidence>
<dbReference type="Pfam" id="PF01872">
    <property type="entry name" value="RibD_C"/>
    <property type="match status" value="1"/>
</dbReference>
<keyword evidence="7 13" id="KW-0479">Metal-binding</keyword>
<feature type="binding site" evidence="15">
    <location>
        <position position="225"/>
    </location>
    <ligand>
        <name>NADP(+)</name>
        <dbReference type="ChEBI" id="CHEBI:58349"/>
    </ligand>
</feature>
<dbReference type="InterPro" id="IPR011549">
    <property type="entry name" value="RibD_C"/>
</dbReference>
<dbReference type="Gene3D" id="3.40.140.10">
    <property type="entry name" value="Cytidine Deaminase, domain 2"/>
    <property type="match status" value="1"/>
</dbReference>
<keyword evidence="8 13" id="KW-0378">Hydrolase</keyword>
<dbReference type="InterPro" id="IPR002125">
    <property type="entry name" value="CMP_dCMP_dom"/>
</dbReference>
<comment type="function">
    <text evidence="1 13">Converts 2,5-diamino-6-(ribosylamino)-4(3h)-pyrimidinone 5'-phosphate into 5-amino-6-(ribosylamino)-2,4(1h,3h)-pyrimidinedione 5'-phosphate.</text>
</comment>
<evidence type="ECO:0000256" key="1">
    <source>
        <dbReference type="ARBA" id="ARBA00002151"/>
    </source>
</evidence>
<feature type="domain" description="CMP/dCMP-type deaminase" evidence="17">
    <location>
        <begin position="4"/>
        <end position="126"/>
    </location>
</feature>
<evidence type="ECO:0000256" key="5">
    <source>
        <dbReference type="ARBA" id="ARBA00007417"/>
    </source>
</evidence>
<dbReference type="NCBIfam" id="TIGR00227">
    <property type="entry name" value="ribD_Cterm"/>
    <property type="match status" value="1"/>
</dbReference>
<keyword evidence="11 13" id="KW-0560">Oxidoreductase</keyword>
<dbReference type="CDD" id="cd01284">
    <property type="entry name" value="Riboflavin_deaminase-reductase"/>
    <property type="match status" value="1"/>
</dbReference>
<reference evidence="18" key="1">
    <citation type="journal article" date="2021" name="PeerJ">
        <title>Extensive microbial diversity within the chicken gut microbiome revealed by metagenomics and culture.</title>
        <authorList>
            <person name="Gilroy R."/>
            <person name="Ravi A."/>
            <person name="Getino M."/>
            <person name="Pursley I."/>
            <person name="Horton D.L."/>
            <person name="Alikhan N.F."/>
            <person name="Baker D."/>
            <person name="Gharbi K."/>
            <person name="Hall N."/>
            <person name="Watson M."/>
            <person name="Adriaenssens E.M."/>
            <person name="Foster-Nyarko E."/>
            <person name="Jarju S."/>
            <person name="Secka A."/>
            <person name="Antonio M."/>
            <person name="Oren A."/>
            <person name="Chaudhuri R.R."/>
            <person name="La Ragione R."/>
            <person name="Hildebrand F."/>
            <person name="Pallen M.J."/>
        </authorList>
    </citation>
    <scope>NUCLEOTIDE SEQUENCE</scope>
    <source>
        <strain evidence="18">23274</strain>
    </source>
</reference>
<protein>
    <recommendedName>
        <fullName evidence="13">Riboflavin biosynthesis protein RibD</fullName>
    </recommendedName>
    <domain>
        <recommendedName>
            <fullName evidence="13">Diaminohydroxyphosphoribosylaminopyrimidine deaminase</fullName>
            <shortName evidence="13">DRAP deaminase</shortName>
            <ecNumber evidence="13">3.5.4.26</ecNumber>
        </recommendedName>
        <alternativeName>
            <fullName evidence="13">Riboflavin-specific deaminase</fullName>
        </alternativeName>
    </domain>
    <domain>
        <recommendedName>
            <fullName evidence="13">5-amino-6-(5-phosphoribosylamino)uracil reductase</fullName>
            <ecNumber evidence="13">1.1.1.193</ecNumber>
        </recommendedName>
        <alternativeName>
            <fullName evidence="13">HTP reductase</fullName>
        </alternativeName>
    </domain>
</protein>
<feature type="binding site" evidence="16">
    <location>
        <position position="87"/>
    </location>
    <ligand>
        <name>Zn(2+)</name>
        <dbReference type="ChEBI" id="CHEBI:29105"/>
        <note>catalytic</note>
    </ligand>
</feature>
<dbReference type="GO" id="GO:0008270">
    <property type="term" value="F:zinc ion binding"/>
    <property type="evidence" value="ECO:0007669"/>
    <property type="project" value="InterPro"/>
</dbReference>
<dbReference type="EMBL" id="DXFT01000092">
    <property type="protein sequence ID" value="HIX03402.1"/>
    <property type="molecule type" value="Genomic_DNA"/>
</dbReference>
<name>A0A9D2AC32_9BACT</name>
<feature type="binding site" evidence="16">
    <location>
        <position position="53"/>
    </location>
    <ligand>
        <name>Zn(2+)</name>
        <dbReference type="ChEBI" id="CHEBI:29105"/>
        <note>catalytic</note>
    </ligand>
</feature>
<comment type="similarity">
    <text evidence="5 13">In the C-terminal section; belongs to the HTP reductase family.</text>
</comment>
<keyword evidence="12" id="KW-0511">Multifunctional enzyme</keyword>
<dbReference type="Gene3D" id="3.40.430.10">
    <property type="entry name" value="Dihydrofolate Reductase, subunit A"/>
    <property type="match status" value="1"/>
</dbReference>
<sequence>MVTEEDIRFMERALDLARCGEGWVNPNPLVGAVIVRDGRVVGEGWHERFGGWHAERNALRNCKEGADGATLYVTLEPCCHYGKTPPCTEAILEAGVKRVVVGMKDPNPLVAGKGIGLLREAGVEVEVGVCEEEARRLNRAFVKYITERCPWVVMKNAMTLDGKIATCNGDSKWVTGEEARGMGHRLRHRCMAIMVGVGTVRADDPMLDCRLEGEVRQPVRVVVDSKASIPLRSRLVMTASDYRTIVAHTEEAPQEHLRQLAEHGVETLLCGTREGRVDCADLLGRLGESGIDSVLLEGGSELNGSFLTAKLIDEAYVFIAPKLVGGAGAKTPVGGKGMLRMAEALPLEEVECMGVGNDILVHGLIK</sequence>
<evidence type="ECO:0000256" key="7">
    <source>
        <dbReference type="ARBA" id="ARBA00022723"/>
    </source>
</evidence>
<feature type="active site" description="Proton donor" evidence="14">
    <location>
        <position position="55"/>
    </location>
</feature>
<dbReference type="PANTHER" id="PTHR38011">
    <property type="entry name" value="DIHYDROFOLATE REDUCTASE FAMILY PROTEIN (AFU_ORTHOLOGUE AFUA_8G06820)"/>
    <property type="match status" value="1"/>
</dbReference>
<dbReference type="InterPro" id="IPR004794">
    <property type="entry name" value="Eubact_RibD"/>
</dbReference>
<dbReference type="InterPro" id="IPR002734">
    <property type="entry name" value="RibDG_C"/>
</dbReference>
<evidence type="ECO:0000256" key="11">
    <source>
        <dbReference type="ARBA" id="ARBA00023002"/>
    </source>
</evidence>
<evidence type="ECO:0000256" key="15">
    <source>
        <dbReference type="PIRSR" id="PIRSR006769-2"/>
    </source>
</evidence>
<feature type="binding site" evidence="15">
    <location>
        <position position="297"/>
    </location>
    <ligand>
        <name>substrate</name>
    </ligand>
</feature>
<dbReference type="GO" id="GO:0050661">
    <property type="term" value="F:NADP binding"/>
    <property type="evidence" value="ECO:0007669"/>
    <property type="project" value="InterPro"/>
</dbReference>
<feature type="binding site" evidence="15">
    <location>
        <position position="210"/>
    </location>
    <ligand>
        <name>substrate</name>
    </ligand>
</feature>
<comment type="caution">
    <text evidence="18">The sequence shown here is derived from an EMBL/GenBank/DDBJ whole genome shotgun (WGS) entry which is preliminary data.</text>
</comment>
<evidence type="ECO:0000256" key="9">
    <source>
        <dbReference type="ARBA" id="ARBA00022833"/>
    </source>
</evidence>
<dbReference type="SUPFAM" id="SSF53597">
    <property type="entry name" value="Dihydrofolate reductase-like"/>
    <property type="match status" value="1"/>
</dbReference>
<dbReference type="GO" id="GO:0008835">
    <property type="term" value="F:diaminohydroxyphosphoribosylaminopyrimidine deaminase activity"/>
    <property type="evidence" value="ECO:0007669"/>
    <property type="project" value="UniProtKB-EC"/>
</dbReference>
<feature type="binding site" evidence="15">
    <location>
        <position position="203"/>
    </location>
    <ligand>
        <name>substrate</name>
    </ligand>
</feature>
<comment type="pathway">
    <text evidence="2 13">Cofactor biosynthesis; riboflavin biosynthesis; 5-amino-6-(D-ribitylamino)uracil from GTP: step 2/4.</text>
</comment>
<dbReference type="InterPro" id="IPR016193">
    <property type="entry name" value="Cytidine_deaminase-like"/>
</dbReference>
<dbReference type="EC" id="3.5.4.26" evidence="13"/>
<comment type="similarity">
    <text evidence="4 13">In the N-terminal section; belongs to the cytidine and deoxycytidylate deaminase family.</text>
</comment>
<keyword evidence="6 13" id="KW-0686">Riboflavin biosynthesis</keyword>